<dbReference type="EC" id="2.1.2.9" evidence="4"/>
<dbReference type="InterPro" id="IPR005793">
    <property type="entry name" value="Formyl_trans_C"/>
</dbReference>
<dbReference type="EMBL" id="VSSQ01114673">
    <property type="protein sequence ID" value="MPN50466.1"/>
    <property type="molecule type" value="Genomic_DNA"/>
</dbReference>
<dbReference type="Pfam" id="PF02911">
    <property type="entry name" value="Formyl_trans_C"/>
    <property type="match status" value="1"/>
</dbReference>
<feature type="domain" description="Formyl transferase C-terminal" evidence="3">
    <location>
        <begin position="2"/>
        <end position="98"/>
    </location>
</feature>
<proteinExistence type="predicted"/>
<dbReference type="InterPro" id="IPR044135">
    <property type="entry name" value="Met-tRNA-FMT_C"/>
</dbReference>
<evidence type="ECO:0000259" key="3">
    <source>
        <dbReference type="Pfam" id="PF02911"/>
    </source>
</evidence>
<sequence length="107" mass="12076">MIKPDTEHIDWNNDSASIINLIRGLNPQPVAYTIYNEEKFKIWFAEKAEGEYEGKVGEIVEVRKKDFIVKASKGAVAVKEIQAQGGKRMPAEAYMRGHSIEKGLILK</sequence>
<dbReference type="Gene3D" id="3.10.25.10">
    <property type="entry name" value="Formyl transferase, C-terminal domain"/>
    <property type="match status" value="1"/>
</dbReference>
<keyword evidence="2" id="KW-0648">Protein biosynthesis</keyword>
<evidence type="ECO:0000313" key="4">
    <source>
        <dbReference type="EMBL" id="MPN50466.1"/>
    </source>
</evidence>
<dbReference type="AlphaFoldDB" id="A0A645IHJ0"/>
<name>A0A645IHJ0_9ZZZZ</name>
<comment type="caution">
    <text evidence="4">The sequence shown here is derived from an EMBL/GenBank/DDBJ whole genome shotgun (WGS) entry which is preliminary data.</text>
</comment>
<reference evidence="4" key="1">
    <citation type="submission" date="2019-08" db="EMBL/GenBank/DDBJ databases">
        <authorList>
            <person name="Kucharzyk K."/>
            <person name="Murdoch R.W."/>
            <person name="Higgins S."/>
            <person name="Loffler F."/>
        </authorList>
    </citation>
    <scope>NUCLEOTIDE SEQUENCE</scope>
</reference>
<protein>
    <submittedName>
        <fullName evidence="4">Methionyl-tRNA formyltransferase</fullName>
        <ecNumber evidence="4">2.1.2.9</ecNumber>
    </submittedName>
</protein>
<dbReference type="CDD" id="cd08704">
    <property type="entry name" value="Met_tRNA_FMT_C"/>
    <property type="match status" value="1"/>
</dbReference>
<dbReference type="GO" id="GO:0004479">
    <property type="term" value="F:methionyl-tRNA formyltransferase activity"/>
    <property type="evidence" value="ECO:0007669"/>
    <property type="project" value="UniProtKB-EC"/>
</dbReference>
<dbReference type="SUPFAM" id="SSF50486">
    <property type="entry name" value="FMT C-terminal domain-like"/>
    <property type="match status" value="1"/>
</dbReference>
<organism evidence="4">
    <name type="scientific">bioreactor metagenome</name>
    <dbReference type="NCBI Taxonomy" id="1076179"/>
    <lineage>
        <taxon>unclassified sequences</taxon>
        <taxon>metagenomes</taxon>
        <taxon>ecological metagenomes</taxon>
    </lineage>
</organism>
<evidence type="ECO:0000256" key="1">
    <source>
        <dbReference type="ARBA" id="ARBA00022679"/>
    </source>
</evidence>
<dbReference type="InterPro" id="IPR037022">
    <property type="entry name" value="Formyl_trans_C_sf"/>
</dbReference>
<keyword evidence="1 4" id="KW-0808">Transferase</keyword>
<gene>
    <name evidence="4" type="primary">fmt_49</name>
    <name evidence="4" type="ORF">SDC9_198093</name>
</gene>
<dbReference type="InterPro" id="IPR011034">
    <property type="entry name" value="Formyl_transferase-like_C_sf"/>
</dbReference>
<accession>A0A645IHJ0</accession>
<evidence type="ECO:0000256" key="2">
    <source>
        <dbReference type="ARBA" id="ARBA00022917"/>
    </source>
</evidence>